<keyword evidence="3" id="KW-1185">Reference proteome</keyword>
<gene>
    <name evidence="2" type="ORF">tloyanaT_22050</name>
</gene>
<evidence type="ECO:0000313" key="3">
    <source>
        <dbReference type="Proteomes" id="UP001157134"/>
    </source>
</evidence>
<dbReference type="Proteomes" id="UP001157134">
    <property type="component" value="Unassembled WGS sequence"/>
</dbReference>
<name>A0ABQ6HCW8_9GAMM</name>
<sequence length="89" mass="9992">MKTLTTLIFTTMMTLPAFATTETESVKEVTDAYVQQHNINVQSKMKAQVNQDILNAVSRFRVPLLTSSVDMLAKTNQNVEVLSEQTDIE</sequence>
<keyword evidence="1" id="KW-0732">Signal</keyword>
<dbReference type="RefSeq" id="WP_284298517.1">
    <property type="nucleotide sequence ID" value="NZ_BSSV01000004.1"/>
</dbReference>
<proteinExistence type="predicted"/>
<organism evidence="2 3">
    <name type="scientific">Thalassotalea loyana</name>
    <dbReference type="NCBI Taxonomy" id="280483"/>
    <lineage>
        <taxon>Bacteria</taxon>
        <taxon>Pseudomonadati</taxon>
        <taxon>Pseudomonadota</taxon>
        <taxon>Gammaproteobacteria</taxon>
        <taxon>Alteromonadales</taxon>
        <taxon>Colwelliaceae</taxon>
        <taxon>Thalassotalea</taxon>
    </lineage>
</organism>
<evidence type="ECO:0008006" key="4">
    <source>
        <dbReference type="Google" id="ProtNLM"/>
    </source>
</evidence>
<evidence type="ECO:0000256" key="1">
    <source>
        <dbReference type="SAM" id="SignalP"/>
    </source>
</evidence>
<reference evidence="2 3" key="1">
    <citation type="submission" date="2023-03" db="EMBL/GenBank/DDBJ databases">
        <title>Thalassotalea loyana LMG 22536T draft genome sequence.</title>
        <authorList>
            <person name="Sawabe T."/>
        </authorList>
    </citation>
    <scope>NUCLEOTIDE SEQUENCE [LARGE SCALE GENOMIC DNA]</scope>
    <source>
        <strain evidence="2 3">LMG 22536</strain>
    </source>
</reference>
<feature type="chain" id="PRO_5046581491" description="TolC family protein" evidence="1">
    <location>
        <begin position="20"/>
        <end position="89"/>
    </location>
</feature>
<accession>A0ABQ6HCW8</accession>
<feature type="signal peptide" evidence="1">
    <location>
        <begin position="1"/>
        <end position="19"/>
    </location>
</feature>
<dbReference type="EMBL" id="BSSV01000004">
    <property type="protein sequence ID" value="GLX85953.1"/>
    <property type="molecule type" value="Genomic_DNA"/>
</dbReference>
<evidence type="ECO:0000313" key="2">
    <source>
        <dbReference type="EMBL" id="GLX85953.1"/>
    </source>
</evidence>
<protein>
    <recommendedName>
        <fullName evidence="4">TolC family protein</fullName>
    </recommendedName>
</protein>
<comment type="caution">
    <text evidence="2">The sequence shown here is derived from an EMBL/GenBank/DDBJ whole genome shotgun (WGS) entry which is preliminary data.</text>
</comment>